<keyword evidence="8" id="KW-0492">Microsome</keyword>
<evidence type="ECO:0000256" key="5">
    <source>
        <dbReference type="ARBA" id="ARBA00022617"/>
    </source>
</evidence>
<keyword evidence="5" id="KW-0349">Heme</keyword>
<dbReference type="GeneID" id="126890142"/>
<evidence type="ECO:0000256" key="13">
    <source>
        <dbReference type="SAM" id="Phobius"/>
    </source>
</evidence>
<evidence type="ECO:0000256" key="12">
    <source>
        <dbReference type="ARBA" id="ARBA00023136"/>
    </source>
</evidence>
<accession>A0ABM5KXN1</accession>
<dbReference type="InterPro" id="IPR050476">
    <property type="entry name" value="Insect_CytP450_Detox"/>
</dbReference>
<feature type="transmembrane region" description="Helical" evidence="13">
    <location>
        <begin position="836"/>
        <end position="861"/>
    </location>
</feature>
<keyword evidence="6" id="KW-0479">Metal-binding</keyword>
<evidence type="ECO:0000256" key="3">
    <source>
        <dbReference type="ARBA" id="ARBA00004406"/>
    </source>
</evidence>
<comment type="cofactor">
    <cofactor evidence="1">
        <name>heme</name>
        <dbReference type="ChEBI" id="CHEBI:30413"/>
    </cofactor>
</comment>
<reference evidence="14" key="1">
    <citation type="submission" date="2025-05" db="UniProtKB">
        <authorList>
            <consortium name="EnsemblMetazoa"/>
        </authorList>
    </citation>
    <scope>IDENTIFICATION</scope>
</reference>
<keyword evidence="10" id="KW-0408">Iron</keyword>
<dbReference type="PRINTS" id="PR00463">
    <property type="entry name" value="EP450I"/>
</dbReference>
<evidence type="ECO:0000256" key="8">
    <source>
        <dbReference type="ARBA" id="ARBA00022848"/>
    </source>
</evidence>
<keyword evidence="7" id="KW-0256">Endoplasmic reticulum</keyword>
<dbReference type="PANTHER" id="PTHR24292">
    <property type="entry name" value="CYTOCHROME P450"/>
    <property type="match status" value="1"/>
</dbReference>
<protein>
    <recommendedName>
        <fullName evidence="16">Cytochrome P450 6k1-like</fullName>
    </recommendedName>
</protein>
<evidence type="ECO:0000313" key="14">
    <source>
        <dbReference type="EnsemblMetazoa" id="XP_050514949.1"/>
    </source>
</evidence>
<dbReference type="SUPFAM" id="SSF48264">
    <property type="entry name" value="Cytochrome P450"/>
    <property type="match status" value="2"/>
</dbReference>
<evidence type="ECO:0008006" key="16">
    <source>
        <dbReference type="Google" id="ProtNLM"/>
    </source>
</evidence>
<feature type="transmembrane region" description="Helical" evidence="13">
    <location>
        <begin position="551"/>
        <end position="572"/>
    </location>
</feature>
<evidence type="ECO:0000256" key="7">
    <source>
        <dbReference type="ARBA" id="ARBA00022824"/>
    </source>
</evidence>
<keyword evidence="12 13" id="KW-0472">Membrane</keyword>
<proteinExistence type="inferred from homology"/>
<organism evidence="14 15">
    <name type="scientific">Diabrotica virgifera virgifera</name>
    <name type="common">western corn rootworm</name>
    <dbReference type="NCBI Taxonomy" id="50390"/>
    <lineage>
        <taxon>Eukaryota</taxon>
        <taxon>Metazoa</taxon>
        <taxon>Ecdysozoa</taxon>
        <taxon>Arthropoda</taxon>
        <taxon>Hexapoda</taxon>
        <taxon>Insecta</taxon>
        <taxon>Pterygota</taxon>
        <taxon>Neoptera</taxon>
        <taxon>Endopterygota</taxon>
        <taxon>Coleoptera</taxon>
        <taxon>Polyphaga</taxon>
        <taxon>Cucujiformia</taxon>
        <taxon>Chrysomeloidea</taxon>
        <taxon>Chrysomelidae</taxon>
        <taxon>Galerucinae</taxon>
        <taxon>Diabroticina</taxon>
        <taxon>Diabroticites</taxon>
        <taxon>Diabrotica</taxon>
    </lineage>
</organism>
<evidence type="ECO:0000256" key="10">
    <source>
        <dbReference type="ARBA" id="ARBA00023004"/>
    </source>
</evidence>
<comment type="similarity">
    <text evidence="4">Belongs to the cytochrome P450 family.</text>
</comment>
<sequence length="1041" mass="121279">MSVLNSSWLLYPVILCIAIIFLGYKYFTRQFDYWKKRGVYTSTPVPFFGSLYDVATFKLTSHELFKKFYDETEEPYFGMFLFDKPILVVKSPKLIKDILIKDFNTFGDRSVAHATHHDNGSQFLFFQKRPSWKYTRGKMSPIFSSTMTKQYFADMELINKRFIEYLENISGPVDAKFIAGHFSTEMVARCFFATDPRCFETKVSEFRQRVHRIFEFGVRNGVIQSFYFFKPSLVKFFKLNFVQNSAMKYFEKVFLKAMEYRKQYNGKPANMVDLVNDLQKKHDRDFPDRNLLISNAIFLLTAGTETTATTISFALYELALNPGIQGKLRNEIINNYEIHEGFTYEGIQKNKYLEMVINETLRRYSATPFLDREAITDYKVEGTDLIIEKGMTIYIPVFSLMMDPKYFPNPEQFDPDRFADKNFNSDGLVFFPFGDGPRACIGKRLGVLAVAACLSHILLNFNIEKCEDTPDPIEFEKKSFVLQSKCGLPIKFSRLPYSNNNILSCQGHAFLFEQEPMLLTGTMNIMYITTFEYDLENHGQGYWMSFLNSSWVLLVYFVIFCIGIIFLGYKYVTRQFDHWKKRGVYTSKPVPFFGSLYDVATFKLTLSELLKKLYDETEEPYFGMFLFDKPILVVKSPKLIKDILIKDFNTFTDRTIAYSTHHDNIAKFLFFQKQESWKYTRGKMSPIFSSSMIKTYFADIELINKKFIEYLENISGPVDAKFIAGHFTTEMVARCFFAINPRCFETKVSEFRQYVSRMFQFSVRNVVIQSFYFFKPSFVKFFKLNFVENSVLKYFEKTFLAAMEYRKQYHGKPANLVDLINDVQKKHDGDFPDRDLLISNAIFLLIAGTETSASIISFALYELALHPSIQEKLRNEIKDNYEMYEGFTYEGIQKNKYLDMVINETLRKYAVIPILDREALTDYKVEGTDLIIEKGMTVYIPVFATMRDPKHFPSPEQFDPDRFADKNLNSDGLVFFPFGEGPRACMGKRLGVLTVAACLSHILLKFNIEKCEDTPDPVKFETKSFVLQSKCGLPIKFSRLS</sequence>
<keyword evidence="15" id="KW-1185">Reference proteome</keyword>
<keyword evidence="13" id="KW-0812">Transmembrane</keyword>
<dbReference type="InterPro" id="IPR001128">
    <property type="entry name" value="Cyt_P450"/>
</dbReference>
<keyword evidence="11" id="KW-0503">Monooxygenase</keyword>
<evidence type="ECO:0000256" key="4">
    <source>
        <dbReference type="ARBA" id="ARBA00010617"/>
    </source>
</evidence>
<evidence type="ECO:0000256" key="2">
    <source>
        <dbReference type="ARBA" id="ARBA00004174"/>
    </source>
</evidence>
<evidence type="ECO:0000256" key="1">
    <source>
        <dbReference type="ARBA" id="ARBA00001971"/>
    </source>
</evidence>
<name>A0ABM5KXN1_DIAVI</name>
<dbReference type="PROSITE" id="PS00086">
    <property type="entry name" value="CYTOCHROME_P450"/>
    <property type="match status" value="2"/>
</dbReference>
<dbReference type="Pfam" id="PF00067">
    <property type="entry name" value="p450"/>
    <property type="match status" value="2"/>
</dbReference>
<dbReference type="EnsemblMetazoa" id="XM_050658992.1">
    <property type="protein sequence ID" value="XP_050514949.1"/>
    <property type="gene ID" value="LOC126890142"/>
</dbReference>
<dbReference type="Proteomes" id="UP001652700">
    <property type="component" value="Unplaced"/>
</dbReference>
<evidence type="ECO:0000256" key="6">
    <source>
        <dbReference type="ARBA" id="ARBA00022723"/>
    </source>
</evidence>
<evidence type="ECO:0000256" key="11">
    <source>
        <dbReference type="ARBA" id="ARBA00023033"/>
    </source>
</evidence>
<dbReference type="Gene3D" id="1.10.630.10">
    <property type="entry name" value="Cytochrome P450"/>
    <property type="match status" value="2"/>
</dbReference>
<dbReference type="InterPro" id="IPR017972">
    <property type="entry name" value="Cyt_P450_CS"/>
</dbReference>
<dbReference type="InterPro" id="IPR036396">
    <property type="entry name" value="Cyt_P450_sf"/>
</dbReference>
<dbReference type="PANTHER" id="PTHR24292:SF45">
    <property type="entry name" value="CYTOCHROME P450 6G1-RELATED"/>
    <property type="match status" value="1"/>
</dbReference>
<dbReference type="PRINTS" id="PR00385">
    <property type="entry name" value="P450"/>
</dbReference>
<evidence type="ECO:0000256" key="9">
    <source>
        <dbReference type="ARBA" id="ARBA00023002"/>
    </source>
</evidence>
<dbReference type="RefSeq" id="XP_050514949.1">
    <property type="nucleotide sequence ID" value="XM_050658992.1"/>
</dbReference>
<dbReference type="CDD" id="cd11056">
    <property type="entry name" value="CYP6-like"/>
    <property type="match status" value="2"/>
</dbReference>
<feature type="transmembrane region" description="Helical" evidence="13">
    <location>
        <begin position="6"/>
        <end position="27"/>
    </location>
</feature>
<evidence type="ECO:0000313" key="15">
    <source>
        <dbReference type="Proteomes" id="UP001652700"/>
    </source>
</evidence>
<keyword evidence="13" id="KW-1133">Transmembrane helix</keyword>
<comment type="subcellular location">
    <subcellularLocation>
        <location evidence="3">Endoplasmic reticulum membrane</location>
        <topology evidence="3">Peripheral membrane protein</topology>
    </subcellularLocation>
    <subcellularLocation>
        <location evidence="2">Microsome membrane</location>
        <topology evidence="2">Peripheral membrane protein</topology>
    </subcellularLocation>
</comment>
<dbReference type="InterPro" id="IPR002401">
    <property type="entry name" value="Cyt_P450_E_grp-I"/>
</dbReference>
<keyword evidence="9" id="KW-0560">Oxidoreductase</keyword>